<sequence>LRQSRKLWQFIFNSFRAAHLCAAGIACLINRIKKPLVTVGVDGSVYRFHPNFGRIMNAKISELVEKQYRVCLFSGYA</sequence>
<evidence type="ECO:0000256" key="1">
    <source>
        <dbReference type="ARBA" id="ARBA00004888"/>
    </source>
</evidence>
<dbReference type="GO" id="GO:0006006">
    <property type="term" value="P:glucose metabolic process"/>
    <property type="evidence" value="ECO:0007669"/>
    <property type="project" value="TreeGrafter"/>
</dbReference>
<protein>
    <recommendedName>
        <fullName evidence="5">Phosphotransferase</fullName>
        <ecNumber evidence="5">2.7.1.-</ecNumber>
    </recommendedName>
</protein>
<name>A0A183DI82_9BILA</name>
<dbReference type="GO" id="GO:0006096">
    <property type="term" value="P:glycolytic process"/>
    <property type="evidence" value="ECO:0007669"/>
    <property type="project" value="UniProtKB-KW"/>
</dbReference>
<dbReference type="GO" id="GO:0005739">
    <property type="term" value="C:mitochondrion"/>
    <property type="evidence" value="ECO:0007669"/>
    <property type="project" value="TreeGrafter"/>
</dbReference>
<dbReference type="WBParaSite" id="GPUH_0000843201-mRNA-1">
    <property type="protein sequence ID" value="GPUH_0000843201-mRNA-1"/>
    <property type="gene ID" value="GPUH_0000843201"/>
</dbReference>
<reference evidence="7" key="1">
    <citation type="submission" date="2016-06" db="UniProtKB">
        <authorList>
            <consortium name="WormBaseParasite"/>
        </authorList>
    </citation>
    <scope>IDENTIFICATION</scope>
</reference>
<dbReference type="InterPro" id="IPR043129">
    <property type="entry name" value="ATPase_NBD"/>
</dbReference>
<keyword evidence="5" id="KW-0808">Transferase</keyword>
<keyword evidence="5" id="KW-0418">Kinase</keyword>
<keyword evidence="5" id="KW-0067">ATP-binding</keyword>
<accession>A0A183DI82</accession>
<comment type="pathway">
    <text evidence="1">Carbohydrate degradation; glycolysis; D-glyceraldehyde 3-phosphate and glycerone phosphate from D-glucose: step 1/4.</text>
</comment>
<dbReference type="InterPro" id="IPR022673">
    <property type="entry name" value="Hexokinase_C"/>
</dbReference>
<comment type="catalytic activity">
    <reaction evidence="4">
        <text>a D-hexose + ATP = a D-hexose 6-phosphate + ADP + H(+)</text>
        <dbReference type="Rhea" id="RHEA:22740"/>
        <dbReference type="ChEBI" id="CHEBI:4194"/>
        <dbReference type="ChEBI" id="CHEBI:15378"/>
        <dbReference type="ChEBI" id="CHEBI:30616"/>
        <dbReference type="ChEBI" id="CHEBI:229467"/>
        <dbReference type="ChEBI" id="CHEBI:456216"/>
        <dbReference type="EC" id="2.7.1.1"/>
    </reaction>
    <physiologicalReaction direction="left-to-right" evidence="4">
        <dbReference type="Rhea" id="RHEA:22741"/>
    </physiologicalReaction>
</comment>
<keyword evidence="3 5" id="KW-0324">Glycolysis</keyword>
<dbReference type="GO" id="GO:0005829">
    <property type="term" value="C:cytosol"/>
    <property type="evidence" value="ECO:0007669"/>
    <property type="project" value="TreeGrafter"/>
</dbReference>
<dbReference type="GO" id="GO:0005524">
    <property type="term" value="F:ATP binding"/>
    <property type="evidence" value="ECO:0007669"/>
    <property type="project" value="UniProtKB-UniRule"/>
</dbReference>
<evidence type="ECO:0000259" key="6">
    <source>
        <dbReference type="Pfam" id="PF03727"/>
    </source>
</evidence>
<dbReference type="GO" id="GO:0005536">
    <property type="term" value="F:D-glucose binding"/>
    <property type="evidence" value="ECO:0007669"/>
    <property type="project" value="InterPro"/>
</dbReference>
<evidence type="ECO:0000256" key="3">
    <source>
        <dbReference type="ARBA" id="ARBA00023152"/>
    </source>
</evidence>
<dbReference type="SUPFAM" id="SSF53067">
    <property type="entry name" value="Actin-like ATPase domain"/>
    <property type="match status" value="1"/>
</dbReference>
<evidence type="ECO:0000313" key="7">
    <source>
        <dbReference type="WBParaSite" id="GPUH_0000843201-mRNA-1"/>
    </source>
</evidence>
<dbReference type="EC" id="2.7.1.-" evidence="5"/>
<dbReference type="GO" id="GO:0004340">
    <property type="term" value="F:glucokinase activity"/>
    <property type="evidence" value="ECO:0007669"/>
    <property type="project" value="TreeGrafter"/>
</dbReference>
<comment type="pathway">
    <text evidence="2">Carbohydrate metabolism; hexose metabolism.</text>
</comment>
<dbReference type="PANTHER" id="PTHR19443:SF16">
    <property type="entry name" value="HEXOKINASE TYPE 1-RELATED"/>
    <property type="match status" value="1"/>
</dbReference>
<proteinExistence type="inferred from homology"/>
<keyword evidence="5" id="KW-0547">Nucleotide-binding</keyword>
<dbReference type="GO" id="GO:0001678">
    <property type="term" value="P:intracellular glucose homeostasis"/>
    <property type="evidence" value="ECO:0007669"/>
    <property type="project" value="InterPro"/>
</dbReference>
<feature type="domain" description="Hexokinase C-terminal" evidence="6">
    <location>
        <begin position="15"/>
        <end position="67"/>
    </location>
</feature>
<dbReference type="AlphaFoldDB" id="A0A183DI82"/>
<evidence type="ECO:0000256" key="5">
    <source>
        <dbReference type="RuleBase" id="RU362007"/>
    </source>
</evidence>
<evidence type="ECO:0000256" key="4">
    <source>
        <dbReference type="ARBA" id="ARBA00044613"/>
    </source>
</evidence>
<dbReference type="GO" id="GO:0008865">
    <property type="term" value="F:fructokinase activity"/>
    <property type="evidence" value="ECO:0007669"/>
    <property type="project" value="TreeGrafter"/>
</dbReference>
<dbReference type="PANTHER" id="PTHR19443">
    <property type="entry name" value="HEXOKINASE"/>
    <property type="match status" value="1"/>
</dbReference>
<comment type="similarity">
    <text evidence="5">Belongs to the hexokinase family.</text>
</comment>
<dbReference type="Pfam" id="PF03727">
    <property type="entry name" value="Hexokinase_2"/>
    <property type="match status" value="1"/>
</dbReference>
<dbReference type="InterPro" id="IPR001312">
    <property type="entry name" value="Hexokinase"/>
</dbReference>
<dbReference type="Gene3D" id="3.40.367.20">
    <property type="match status" value="1"/>
</dbReference>
<evidence type="ECO:0000256" key="2">
    <source>
        <dbReference type="ARBA" id="ARBA00005028"/>
    </source>
</evidence>
<organism evidence="7">
    <name type="scientific">Gongylonema pulchrum</name>
    <dbReference type="NCBI Taxonomy" id="637853"/>
    <lineage>
        <taxon>Eukaryota</taxon>
        <taxon>Metazoa</taxon>
        <taxon>Ecdysozoa</taxon>
        <taxon>Nematoda</taxon>
        <taxon>Chromadorea</taxon>
        <taxon>Rhabditida</taxon>
        <taxon>Spirurina</taxon>
        <taxon>Spiruromorpha</taxon>
        <taxon>Spiruroidea</taxon>
        <taxon>Gongylonematidae</taxon>
        <taxon>Gongylonema</taxon>
    </lineage>
</organism>